<evidence type="ECO:0000256" key="4">
    <source>
        <dbReference type="ARBA" id="ARBA00021397"/>
    </source>
</evidence>
<organism evidence="7 8">
    <name type="scientific">Saccharata proteae CBS 121410</name>
    <dbReference type="NCBI Taxonomy" id="1314787"/>
    <lineage>
        <taxon>Eukaryota</taxon>
        <taxon>Fungi</taxon>
        <taxon>Dikarya</taxon>
        <taxon>Ascomycota</taxon>
        <taxon>Pezizomycotina</taxon>
        <taxon>Dothideomycetes</taxon>
        <taxon>Dothideomycetes incertae sedis</taxon>
        <taxon>Botryosphaeriales</taxon>
        <taxon>Saccharataceae</taxon>
        <taxon>Saccharata</taxon>
    </lineage>
</organism>
<dbReference type="GO" id="GO:0005780">
    <property type="term" value="C:extrinsic component of intraperoxisomal membrane"/>
    <property type="evidence" value="ECO:0007669"/>
    <property type="project" value="InterPro"/>
</dbReference>
<keyword evidence="5" id="KW-0472">Membrane</keyword>
<dbReference type="EMBL" id="ML978760">
    <property type="protein sequence ID" value="KAF2083755.1"/>
    <property type="molecule type" value="Genomic_DNA"/>
</dbReference>
<feature type="compositionally biased region" description="Low complexity" evidence="6">
    <location>
        <begin position="354"/>
        <end position="364"/>
    </location>
</feature>
<feature type="region of interest" description="Disordered" evidence="6">
    <location>
        <begin position="67"/>
        <end position="100"/>
    </location>
</feature>
<feature type="compositionally biased region" description="Pro residues" evidence="6">
    <location>
        <begin position="270"/>
        <end position="281"/>
    </location>
</feature>
<dbReference type="Pfam" id="PF12634">
    <property type="entry name" value="Inp1"/>
    <property type="match status" value="1"/>
</dbReference>
<feature type="compositionally biased region" description="Basic and acidic residues" evidence="6">
    <location>
        <begin position="216"/>
        <end position="226"/>
    </location>
</feature>
<evidence type="ECO:0000256" key="2">
    <source>
        <dbReference type="ARBA" id="ARBA00004421"/>
    </source>
</evidence>
<dbReference type="OrthoDB" id="4097008at2759"/>
<comment type="caution">
    <text evidence="7">The sequence shown here is derived from an EMBL/GenBank/DDBJ whole genome shotgun (WGS) entry which is preliminary data.</text>
</comment>
<name>A0A9P4HLE6_9PEZI</name>
<evidence type="ECO:0000256" key="1">
    <source>
        <dbReference type="ARBA" id="ARBA00003594"/>
    </source>
</evidence>
<feature type="compositionally biased region" description="Polar residues" evidence="6">
    <location>
        <begin position="560"/>
        <end position="569"/>
    </location>
</feature>
<protein>
    <recommendedName>
        <fullName evidence="4">Inheritance of peroxisomes protein 1</fullName>
    </recommendedName>
</protein>
<feature type="compositionally biased region" description="Low complexity" evidence="6">
    <location>
        <begin position="67"/>
        <end position="80"/>
    </location>
</feature>
<feature type="compositionally biased region" description="Acidic residues" evidence="6">
    <location>
        <begin position="535"/>
        <end position="547"/>
    </location>
</feature>
<sequence length="569" mass="62012">MYPTLAVPDGGGRRTSVDNSGLRRSFTAPVNATRPRTADSASPGASDGVETLFVHNFARIVLFTASSPSRPSTSSSSSRGTSKDKDTGTQPWVSPTETTQASGPLRLYRVPGSVAFLHSGNLLHAILPRSQCWCVDGVSKFALRIPRPNSYYRIELPADGEENSLKVEEFKVVLEKILQYEKTPCPFTRGFHVDLPEIPISPARRRRPVTPKAKKWKLDKIWRPEDGGSPGSHNGDESISDLSTPVSEEDDRMSQATESTIEEQARPSNFTPPTPPTVKPLPRPRDIENFRSITAPAQLPFGREPQSAMLAVDEANDPVSDTASISSTVDSFYSFGESSGRSPPSPPASIYLEPSSSPQSSAKSATEEASPGRVSIQHKRDVSELTITPHPHHSEDERSPLADTPRADGASVFSPLTPTLTSDSASAFDMSTLDVPTTPDNFRLRHFTNGVSQRRALSPLPHVANLYTPPPPPPRKEFGTALVQKTMGILMSPPAHLVALMLRIAARISHGGLTPDSFRLRRAATRIPGSWQQWSEDEGDEWDEDDYGIPLNNLKKRGSKTSTETSDVD</sequence>
<evidence type="ECO:0000256" key="5">
    <source>
        <dbReference type="ARBA" id="ARBA00023136"/>
    </source>
</evidence>
<feature type="region of interest" description="Disordered" evidence="6">
    <location>
        <begin position="531"/>
        <end position="569"/>
    </location>
</feature>
<proteinExistence type="inferred from homology"/>
<comment type="function">
    <text evidence="1">Required for peroxisome inheritance.</text>
</comment>
<accession>A0A9P4HLE6</accession>
<dbReference type="AlphaFoldDB" id="A0A9P4HLE6"/>
<dbReference type="Proteomes" id="UP000799776">
    <property type="component" value="Unassembled WGS sequence"/>
</dbReference>
<comment type="subcellular location">
    <subcellularLocation>
        <location evidence="2">Peroxisome membrane</location>
        <topology evidence="2">Peripheral membrane protein</topology>
    </subcellularLocation>
</comment>
<comment type="similarity">
    <text evidence="3">Belongs to the INP1 family.</text>
</comment>
<evidence type="ECO:0000256" key="3">
    <source>
        <dbReference type="ARBA" id="ARBA00010707"/>
    </source>
</evidence>
<feature type="region of interest" description="Disordered" evidence="6">
    <location>
        <begin position="1"/>
        <end position="45"/>
    </location>
</feature>
<feature type="compositionally biased region" description="Polar residues" evidence="6">
    <location>
        <begin position="88"/>
        <end position="100"/>
    </location>
</feature>
<feature type="compositionally biased region" description="Polar residues" evidence="6">
    <location>
        <begin position="319"/>
        <end position="331"/>
    </location>
</feature>
<feature type="compositionally biased region" description="Basic residues" evidence="6">
    <location>
        <begin position="204"/>
        <end position="215"/>
    </location>
</feature>
<dbReference type="InterPro" id="IPR024758">
    <property type="entry name" value="Inp1"/>
</dbReference>
<reference evidence="7" key="1">
    <citation type="journal article" date="2020" name="Stud. Mycol.">
        <title>101 Dothideomycetes genomes: a test case for predicting lifestyles and emergence of pathogens.</title>
        <authorList>
            <person name="Haridas S."/>
            <person name="Albert R."/>
            <person name="Binder M."/>
            <person name="Bloem J."/>
            <person name="Labutti K."/>
            <person name="Salamov A."/>
            <person name="Andreopoulos B."/>
            <person name="Baker S."/>
            <person name="Barry K."/>
            <person name="Bills G."/>
            <person name="Bluhm B."/>
            <person name="Cannon C."/>
            <person name="Castanera R."/>
            <person name="Culley D."/>
            <person name="Daum C."/>
            <person name="Ezra D."/>
            <person name="Gonzalez J."/>
            <person name="Henrissat B."/>
            <person name="Kuo A."/>
            <person name="Liang C."/>
            <person name="Lipzen A."/>
            <person name="Lutzoni F."/>
            <person name="Magnuson J."/>
            <person name="Mondo S."/>
            <person name="Nolan M."/>
            <person name="Ohm R."/>
            <person name="Pangilinan J."/>
            <person name="Park H.-J."/>
            <person name="Ramirez L."/>
            <person name="Alfaro M."/>
            <person name="Sun H."/>
            <person name="Tritt A."/>
            <person name="Yoshinaga Y."/>
            <person name="Zwiers L.-H."/>
            <person name="Turgeon B."/>
            <person name="Goodwin S."/>
            <person name="Spatafora J."/>
            <person name="Crous P."/>
            <person name="Grigoriev I."/>
        </authorList>
    </citation>
    <scope>NUCLEOTIDE SEQUENCE</scope>
    <source>
        <strain evidence="7">CBS 121410</strain>
    </source>
</reference>
<evidence type="ECO:0000313" key="7">
    <source>
        <dbReference type="EMBL" id="KAF2083755.1"/>
    </source>
</evidence>
<evidence type="ECO:0000256" key="6">
    <source>
        <dbReference type="SAM" id="MobiDB-lite"/>
    </source>
</evidence>
<dbReference type="GO" id="GO:0045033">
    <property type="term" value="P:peroxisome inheritance"/>
    <property type="evidence" value="ECO:0007669"/>
    <property type="project" value="InterPro"/>
</dbReference>
<keyword evidence="8" id="KW-1185">Reference proteome</keyword>
<feature type="region of interest" description="Disordered" evidence="6">
    <location>
        <begin position="204"/>
        <end position="418"/>
    </location>
</feature>
<evidence type="ECO:0000313" key="8">
    <source>
        <dbReference type="Proteomes" id="UP000799776"/>
    </source>
</evidence>
<gene>
    <name evidence="7" type="ORF">K490DRAFT_69505</name>
</gene>